<dbReference type="InterPro" id="IPR043159">
    <property type="entry name" value="Lectin_gal-bd_sf"/>
</dbReference>
<keyword evidence="1" id="KW-0472">Membrane</keyword>
<evidence type="ECO:0000313" key="3">
    <source>
        <dbReference type="Proteomes" id="UP000549394"/>
    </source>
</evidence>
<proteinExistence type="predicted"/>
<sequence>MKQARYGRMEDSKCPIGSDGIGCWADVMPILASRCSGRGSCTAIPTDQMVEFKKNNTKGNQKCSPLQLQDNLRVEYECQQVVLPSKSAACVIDDKRFGNISSHHSRLSGCGFDTNPILIQPPTDKHEITMKLIYFGRSQNNLLGFTKDLNSGELKSIHDSSSILLEKVKSRIEISFTESVKKGHLKDVNFLVSFQVVKDCEPIRVDDDQLVTRVGSTLIIRCKTTDQEWKIECIRSTWFGDRGECAKSEASASKGFNGIPYEVSIAIIIGVALIIGVIVLISGLLCLQWQRQKNLRAQQAIYASTKATSNDYPENLYATIADCPNCRQEKNHQRHL</sequence>
<gene>
    <name evidence="2" type="ORF">DGYR_LOCUS5847</name>
</gene>
<name>A0A7I8VMS4_9ANNE</name>
<keyword evidence="1" id="KW-0812">Transmembrane</keyword>
<keyword evidence="3" id="KW-1185">Reference proteome</keyword>
<accession>A0A7I8VMS4</accession>
<reference evidence="2 3" key="1">
    <citation type="submission" date="2020-08" db="EMBL/GenBank/DDBJ databases">
        <authorList>
            <person name="Hejnol A."/>
        </authorList>
    </citation>
    <scope>NUCLEOTIDE SEQUENCE [LARGE SCALE GENOMIC DNA]</scope>
</reference>
<evidence type="ECO:0000256" key="1">
    <source>
        <dbReference type="SAM" id="Phobius"/>
    </source>
</evidence>
<protein>
    <submittedName>
        <fullName evidence="2">DgyrCDS6097</fullName>
    </submittedName>
</protein>
<dbReference type="AlphaFoldDB" id="A0A7I8VMS4"/>
<comment type="caution">
    <text evidence="2">The sequence shown here is derived from an EMBL/GenBank/DDBJ whole genome shotgun (WGS) entry which is preliminary data.</text>
</comment>
<organism evidence="2 3">
    <name type="scientific">Dimorphilus gyrociliatus</name>
    <dbReference type="NCBI Taxonomy" id="2664684"/>
    <lineage>
        <taxon>Eukaryota</taxon>
        <taxon>Metazoa</taxon>
        <taxon>Spiralia</taxon>
        <taxon>Lophotrochozoa</taxon>
        <taxon>Annelida</taxon>
        <taxon>Polychaeta</taxon>
        <taxon>Polychaeta incertae sedis</taxon>
        <taxon>Dinophilidae</taxon>
        <taxon>Dimorphilus</taxon>
    </lineage>
</organism>
<dbReference type="EMBL" id="CAJFCJ010000007">
    <property type="protein sequence ID" value="CAD5117310.1"/>
    <property type="molecule type" value="Genomic_DNA"/>
</dbReference>
<dbReference type="Gene3D" id="2.60.120.740">
    <property type="match status" value="1"/>
</dbReference>
<feature type="transmembrane region" description="Helical" evidence="1">
    <location>
        <begin position="263"/>
        <end position="287"/>
    </location>
</feature>
<dbReference type="CDD" id="cd22823">
    <property type="entry name" value="Gal_Rha_Lectin"/>
    <property type="match status" value="1"/>
</dbReference>
<keyword evidence="1" id="KW-1133">Transmembrane helix</keyword>
<dbReference type="Proteomes" id="UP000549394">
    <property type="component" value="Unassembled WGS sequence"/>
</dbReference>
<evidence type="ECO:0000313" key="2">
    <source>
        <dbReference type="EMBL" id="CAD5117310.1"/>
    </source>
</evidence>